<evidence type="ECO:0000313" key="13">
    <source>
        <dbReference type="EMBL" id="MFD0916591.1"/>
    </source>
</evidence>
<gene>
    <name evidence="13" type="primary">ccmD</name>
    <name evidence="13" type="ORF">ACFQ14_09250</name>
</gene>
<accession>A0ABW3FDQ1</accession>
<evidence type="ECO:0000256" key="2">
    <source>
        <dbReference type="ARBA" id="ARBA00004377"/>
    </source>
</evidence>
<dbReference type="Pfam" id="PF04995">
    <property type="entry name" value="CcmD"/>
    <property type="match status" value="1"/>
</dbReference>
<evidence type="ECO:0000256" key="9">
    <source>
        <dbReference type="ARBA" id="ARBA00022748"/>
    </source>
</evidence>
<sequence length="61" mass="6592">MSAVLSWKYAGFIFSAYGITFAVLLAMIGWVVLTSRARKASLAKLEADGLRRAAAREAANE</sequence>
<comment type="subcellular location">
    <subcellularLocation>
        <location evidence="2 12">Cell inner membrane</location>
        <topology evidence="2 12">Single-pass membrane protein</topology>
    </subcellularLocation>
</comment>
<organism evidence="13 14">
    <name type="scientific">Pseudahrensia aquimaris</name>
    <dbReference type="NCBI Taxonomy" id="744461"/>
    <lineage>
        <taxon>Bacteria</taxon>
        <taxon>Pseudomonadati</taxon>
        <taxon>Pseudomonadota</taxon>
        <taxon>Alphaproteobacteria</taxon>
        <taxon>Hyphomicrobiales</taxon>
        <taxon>Ahrensiaceae</taxon>
        <taxon>Pseudahrensia</taxon>
    </lineage>
</organism>
<protein>
    <recommendedName>
        <fullName evidence="4 12">Heme exporter protein D</fullName>
    </recommendedName>
</protein>
<comment type="function">
    <text evidence="1 12">Required for the export of heme to the periplasm for the biogenesis of c-type cytochromes.</text>
</comment>
<evidence type="ECO:0000256" key="4">
    <source>
        <dbReference type="ARBA" id="ARBA00016461"/>
    </source>
</evidence>
<keyword evidence="8 12" id="KW-0812">Transmembrane</keyword>
<dbReference type="Proteomes" id="UP001597101">
    <property type="component" value="Unassembled WGS sequence"/>
</dbReference>
<name>A0ABW3FDQ1_9HYPH</name>
<keyword evidence="7 12" id="KW-0997">Cell inner membrane</keyword>
<evidence type="ECO:0000256" key="5">
    <source>
        <dbReference type="ARBA" id="ARBA00022448"/>
    </source>
</evidence>
<dbReference type="InterPro" id="IPR007078">
    <property type="entry name" value="Haem_export_protD_CcmD"/>
</dbReference>
<evidence type="ECO:0000256" key="12">
    <source>
        <dbReference type="RuleBase" id="RU363101"/>
    </source>
</evidence>
<keyword evidence="11 12" id="KW-0472">Membrane</keyword>
<comment type="caution">
    <text evidence="13">The sequence shown here is derived from an EMBL/GenBank/DDBJ whole genome shotgun (WGS) entry which is preliminary data.</text>
</comment>
<feature type="transmembrane region" description="Helical" evidence="12">
    <location>
        <begin position="12"/>
        <end position="33"/>
    </location>
</feature>
<evidence type="ECO:0000256" key="6">
    <source>
        <dbReference type="ARBA" id="ARBA00022475"/>
    </source>
</evidence>
<dbReference type="EMBL" id="JBHTJV010000009">
    <property type="protein sequence ID" value="MFD0916591.1"/>
    <property type="molecule type" value="Genomic_DNA"/>
</dbReference>
<keyword evidence="9 12" id="KW-0201">Cytochrome c-type biogenesis</keyword>
<keyword evidence="14" id="KW-1185">Reference proteome</keyword>
<comment type="similarity">
    <text evidence="3 12">Belongs to the CcmD/CycX/HelD family.</text>
</comment>
<evidence type="ECO:0000256" key="10">
    <source>
        <dbReference type="ARBA" id="ARBA00022989"/>
    </source>
</evidence>
<proteinExistence type="inferred from homology"/>
<dbReference type="RefSeq" id="WP_377212450.1">
    <property type="nucleotide sequence ID" value="NZ_JBHTJV010000009.1"/>
</dbReference>
<keyword evidence="5 12" id="KW-0813">Transport</keyword>
<evidence type="ECO:0000256" key="11">
    <source>
        <dbReference type="ARBA" id="ARBA00023136"/>
    </source>
</evidence>
<evidence type="ECO:0000313" key="14">
    <source>
        <dbReference type="Proteomes" id="UP001597101"/>
    </source>
</evidence>
<keyword evidence="6 12" id="KW-1003">Cell membrane</keyword>
<keyword evidence="10 12" id="KW-1133">Transmembrane helix</keyword>
<evidence type="ECO:0000256" key="8">
    <source>
        <dbReference type="ARBA" id="ARBA00022692"/>
    </source>
</evidence>
<evidence type="ECO:0000256" key="3">
    <source>
        <dbReference type="ARBA" id="ARBA00008741"/>
    </source>
</evidence>
<evidence type="ECO:0000256" key="1">
    <source>
        <dbReference type="ARBA" id="ARBA00002442"/>
    </source>
</evidence>
<reference evidence="14" key="1">
    <citation type="journal article" date="2019" name="Int. J. Syst. Evol. Microbiol.">
        <title>The Global Catalogue of Microorganisms (GCM) 10K type strain sequencing project: providing services to taxonomists for standard genome sequencing and annotation.</title>
        <authorList>
            <consortium name="The Broad Institute Genomics Platform"/>
            <consortium name="The Broad Institute Genome Sequencing Center for Infectious Disease"/>
            <person name="Wu L."/>
            <person name="Ma J."/>
        </authorList>
    </citation>
    <scope>NUCLEOTIDE SEQUENCE [LARGE SCALE GENOMIC DNA]</scope>
    <source>
        <strain evidence="14">CCUG 60023</strain>
    </source>
</reference>
<dbReference type="NCBIfam" id="TIGR03141">
    <property type="entry name" value="cytochro_ccmD"/>
    <property type="match status" value="1"/>
</dbReference>
<evidence type="ECO:0000256" key="7">
    <source>
        <dbReference type="ARBA" id="ARBA00022519"/>
    </source>
</evidence>